<dbReference type="AlphaFoldDB" id="A0A5J5F6X9"/>
<name>A0A5J5F6X9_9PEZI</name>
<feature type="region of interest" description="Disordered" evidence="1">
    <location>
        <begin position="456"/>
        <end position="490"/>
    </location>
</feature>
<comment type="caution">
    <text evidence="2">The sequence shown here is derived from an EMBL/GenBank/DDBJ whole genome shotgun (WGS) entry which is preliminary data.</text>
</comment>
<sequence length="547" mass="62479">MGNRAKKVNKKSQVKPLKAISGSLGESAAPDKPPIPAIAVKEPPEETENETTVAAKRTEKYFRALSAIRGTAELSPQEARRLQSFKDFLAYRLMPLPEISAVFPTDPQTFEADFRKYTNTIQTVKGWDEVAGKEYQACLDRLTLRFCNLSMLGVAEVTADMRNCVSKKFAAEYKRYEKRYAEALAESGIDRFSDPRMQYYRRGFDMRVLDRSCFPLFKLLTWKNGVTVDSVYYPPPISNQREAMETAVNNAHFHRMYSEAMGVMHAPIRAARSIWRTKRIELSKIWNGKLFRVPFCALSSERSKYLDAEFKAFFSTRRQCLMDHLCSRGDFYHPEAPPQWLVALNGAMNAYQEVEDIRKAAVKGRLLRGEDTTSFYVHDPRELGPVMRALRGYHDVDAHMWARWPCATGTIDDIYSILETSKRQCCPFHDQEHELRLAAEKQFLDSMATQWPGIGTLVQDNSDHDHADTKTSDVASEESSTEDEDETEAEEPVFMIDEMRALHAVDFVMQVAKLSRRLRNATEFPGIVEEFLATSIYPLPGFTDSQI</sequence>
<evidence type="ECO:0000256" key="1">
    <source>
        <dbReference type="SAM" id="MobiDB-lite"/>
    </source>
</evidence>
<organism evidence="2 3">
    <name type="scientific">Sphaerosporella brunnea</name>
    <dbReference type="NCBI Taxonomy" id="1250544"/>
    <lineage>
        <taxon>Eukaryota</taxon>
        <taxon>Fungi</taxon>
        <taxon>Dikarya</taxon>
        <taxon>Ascomycota</taxon>
        <taxon>Pezizomycotina</taxon>
        <taxon>Pezizomycetes</taxon>
        <taxon>Pezizales</taxon>
        <taxon>Pyronemataceae</taxon>
        <taxon>Sphaerosporella</taxon>
    </lineage>
</organism>
<evidence type="ECO:0000313" key="3">
    <source>
        <dbReference type="Proteomes" id="UP000326924"/>
    </source>
</evidence>
<gene>
    <name evidence="2" type="ORF">FN846DRAFT_998020</name>
</gene>
<proteinExistence type="predicted"/>
<evidence type="ECO:0000313" key="2">
    <source>
        <dbReference type="EMBL" id="KAA8912049.1"/>
    </source>
</evidence>
<feature type="compositionally biased region" description="Basic and acidic residues" evidence="1">
    <location>
        <begin position="461"/>
        <end position="471"/>
    </location>
</feature>
<accession>A0A5J5F6X9</accession>
<feature type="compositionally biased region" description="Acidic residues" evidence="1">
    <location>
        <begin position="475"/>
        <end position="490"/>
    </location>
</feature>
<reference evidence="2 3" key="1">
    <citation type="submission" date="2019-09" db="EMBL/GenBank/DDBJ databases">
        <title>Draft genome of the ectomycorrhizal ascomycete Sphaerosporella brunnea.</title>
        <authorList>
            <consortium name="DOE Joint Genome Institute"/>
            <person name="Benucci G.M."/>
            <person name="Marozzi G."/>
            <person name="Antonielli L."/>
            <person name="Sanchez S."/>
            <person name="Marco P."/>
            <person name="Wang X."/>
            <person name="Falini L.B."/>
            <person name="Barry K."/>
            <person name="Haridas S."/>
            <person name="Lipzen A."/>
            <person name="Labutti K."/>
            <person name="Grigoriev I.V."/>
            <person name="Murat C."/>
            <person name="Martin F."/>
            <person name="Albertini E."/>
            <person name="Donnini D."/>
            <person name="Bonito G."/>
        </authorList>
    </citation>
    <scope>NUCLEOTIDE SEQUENCE [LARGE SCALE GENOMIC DNA]</scope>
    <source>
        <strain evidence="2 3">Sb_GMNB300</strain>
    </source>
</reference>
<protein>
    <submittedName>
        <fullName evidence="2">Uncharacterized protein</fullName>
    </submittedName>
</protein>
<dbReference type="EMBL" id="VXIS01000029">
    <property type="protein sequence ID" value="KAA8912049.1"/>
    <property type="molecule type" value="Genomic_DNA"/>
</dbReference>
<dbReference type="Proteomes" id="UP000326924">
    <property type="component" value="Unassembled WGS sequence"/>
</dbReference>
<keyword evidence="3" id="KW-1185">Reference proteome</keyword>
<feature type="compositionally biased region" description="Basic residues" evidence="1">
    <location>
        <begin position="1"/>
        <end position="13"/>
    </location>
</feature>
<feature type="region of interest" description="Disordered" evidence="1">
    <location>
        <begin position="1"/>
        <end position="52"/>
    </location>
</feature>
<dbReference type="OrthoDB" id="10300374at2759"/>
<dbReference type="InParanoid" id="A0A5J5F6X9"/>